<dbReference type="EMBL" id="JAGYHF010000007">
    <property type="protein sequence ID" value="MBS4079545.1"/>
    <property type="molecule type" value="Genomic_DNA"/>
</dbReference>
<gene>
    <name evidence="1" type="ORF">KFS80_14745</name>
</gene>
<sequence length="568" mass="61572">MTWDGTPVGDRELYVTPVDPLITEFVLVLPEGLSAQPGTHELSYILNHGGNKPLVSKLIVNIDNRAPLPVGKPQVPPEVERDGITKKYLDDNDGKVVVTVPPYGEKKIGDVIECFFGKSLPLAVLVGRKTLTEADLPLPITFDLTADKIGTEEGVKSLFYYIEDRKANKSSPSAFTELSITLTDPPEGLLVPYIPLFDDDTAPKLVDLADAQVPLGVGILAEYTNYLEGVDELEVTFDGKKLPALKINTFPFFINVPYNYVFNGDLGIKTVPVSYQIIRNGAPHPRVPLTKDVDVDLRRPGVGEGGENPNPTLALPVVKGAVTTGNNILRAEDANANVTVSFAVFDGVKANDEATLIWKGVELTDAQGGYKKLTGTETGNLQFNVIWDVVSDAGNAKALPVTYKITHPLNGNAEYSRPQDVDVLIRPGVVPELKILHLDPDFTDWFNCQSLVPDTLLVRCAEVSVGPGEIQLADQELEFTYQGYSDAAGTTVIPDTLETVKYTPTLQEATAGFIVKIPYQKIIATVIPNLPAWGAVTYKAIIDGHPASADRHLVRVHVKTGDGSTCEI</sequence>
<name>A0ABS5MZ05_9PSED</name>
<evidence type="ECO:0000313" key="2">
    <source>
        <dbReference type="Proteomes" id="UP000676035"/>
    </source>
</evidence>
<dbReference type="Proteomes" id="UP000676035">
    <property type="component" value="Unassembled WGS sequence"/>
</dbReference>
<accession>A0ABS5MZ05</accession>
<evidence type="ECO:0008006" key="3">
    <source>
        <dbReference type="Google" id="ProtNLM"/>
    </source>
</evidence>
<organism evidence="1 2">
    <name type="scientific">Pseudomonas rustica</name>
    <dbReference type="NCBI Taxonomy" id="2827099"/>
    <lineage>
        <taxon>Bacteria</taxon>
        <taxon>Pseudomonadati</taxon>
        <taxon>Pseudomonadota</taxon>
        <taxon>Gammaproteobacteria</taxon>
        <taxon>Pseudomonadales</taxon>
        <taxon>Pseudomonadaceae</taxon>
        <taxon>Pseudomonas</taxon>
    </lineage>
</organism>
<evidence type="ECO:0000313" key="1">
    <source>
        <dbReference type="EMBL" id="MBS4079545.1"/>
    </source>
</evidence>
<keyword evidence="2" id="KW-1185">Reference proteome</keyword>
<comment type="caution">
    <text evidence="1">The sequence shown here is derived from an EMBL/GenBank/DDBJ whole genome shotgun (WGS) entry which is preliminary data.</text>
</comment>
<proteinExistence type="predicted"/>
<reference evidence="1 2" key="1">
    <citation type="submission" date="2021-04" db="EMBL/GenBank/DDBJ databases">
        <title>Pseudomonas rustica sp. nov. isolated from raw milk.</title>
        <authorList>
            <person name="Fiedler G."/>
            <person name="Gieschler S."/>
            <person name="Kabisch J."/>
            <person name="Grimmler C."/>
            <person name="Brinks E."/>
            <person name="Wagner N."/>
            <person name="Hetzer B."/>
            <person name="Franz C.M.A.P."/>
            <person name="Boehnlein C."/>
        </authorList>
    </citation>
    <scope>NUCLEOTIDE SEQUENCE [LARGE SCALE GENOMIC DNA]</scope>
    <source>
        <strain evidence="1 2">MBT-4</strain>
    </source>
</reference>
<protein>
    <recommendedName>
        <fullName evidence="3">Ig-like domain-containing protein</fullName>
    </recommendedName>
</protein>